<sequence length="291" mass="33222">MGDYELHNEEIAVCIALLGAELKSLKDIHSGREYMWSGDPAFWKRVSPVLFPLVGNYRNKQAVYEGKAYPLSQHGFARDREFTLVSQTDEEAWFALESDETTRECYPFDFRLELGYRLSGREVEVLWRVKNTGKETMYFSIGGHPAFACPLNEEGNKEGYSFWFDSGEPLETRIIGPDGLATDDHEEYFLDEGTLPITEELFDQDALVVEGGQAHEVRLLDPSGDAFVTMQFDAPLFGLWSPPGKKAPFICIEPWYGRCDHKDFRGTIEEREWGNMLEEGGEFNASYHIIV</sequence>
<dbReference type="Proteomes" id="UP000094271">
    <property type="component" value="Unassembled WGS sequence"/>
</dbReference>
<dbReference type="Gene3D" id="2.70.98.10">
    <property type="match status" value="1"/>
</dbReference>
<reference evidence="1 4" key="1">
    <citation type="submission" date="2016-07" db="EMBL/GenBank/DDBJ databases">
        <title>Characterization of isolates of Eisenbergiella tayi derived from blood cultures, using whole genome sequencing.</title>
        <authorList>
            <person name="Burdz T."/>
            <person name="Wiebe D."/>
            <person name="Huynh C."/>
            <person name="Bernard K."/>
        </authorList>
    </citation>
    <scope>NUCLEOTIDE SEQUENCE [LARGE SCALE GENOMIC DNA]</scope>
    <source>
        <strain evidence="1 4">NML 110608</strain>
    </source>
</reference>
<dbReference type="InterPro" id="IPR008183">
    <property type="entry name" value="Aldose_1/G6P_1-epimerase"/>
</dbReference>
<dbReference type="Proteomes" id="UP000094067">
    <property type="component" value="Unassembled WGS sequence"/>
</dbReference>
<dbReference type="GO" id="GO:0016853">
    <property type="term" value="F:isomerase activity"/>
    <property type="evidence" value="ECO:0007669"/>
    <property type="project" value="InterPro"/>
</dbReference>
<dbReference type="InterPro" id="IPR037481">
    <property type="entry name" value="LacX"/>
</dbReference>
<reference evidence="2 5" key="3">
    <citation type="submission" date="2016-08" db="EMBL/GenBank/DDBJ databases">
        <authorList>
            <person name="Seilhamer J.J."/>
        </authorList>
    </citation>
    <scope>NUCLEOTIDE SEQUENCE [LARGE SCALE GENOMIC DNA]</scope>
    <source>
        <strain evidence="2 5">NML150140-1</strain>
    </source>
</reference>
<comment type="caution">
    <text evidence="1">The sequence shown here is derived from an EMBL/GenBank/DDBJ whole genome shotgun (WGS) entry which is preliminary data.</text>
</comment>
<dbReference type="CDD" id="cd09024">
    <property type="entry name" value="Aldose_epim_lacX"/>
    <property type="match status" value="1"/>
</dbReference>
<evidence type="ECO:0000313" key="1">
    <source>
        <dbReference type="EMBL" id="ODM06320.1"/>
    </source>
</evidence>
<dbReference type="OrthoDB" id="9795355at2"/>
<evidence type="ECO:0000313" key="4">
    <source>
        <dbReference type="Proteomes" id="UP000094067"/>
    </source>
</evidence>
<dbReference type="InterPro" id="IPR014718">
    <property type="entry name" value="GH-type_carb-bd"/>
</dbReference>
<dbReference type="AlphaFoldDB" id="A0A1E3AC13"/>
<dbReference type="EMBL" id="MEHA01000007">
    <property type="protein sequence ID" value="ODR52249.1"/>
    <property type="molecule type" value="Genomic_DNA"/>
</dbReference>
<dbReference type="EMBL" id="MEHD01000025">
    <property type="protein sequence ID" value="ODR54790.1"/>
    <property type="molecule type" value="Genomic_DNA"/>
</dbReference>
<keyword evidence="6" id="KW-1185">Reference proteome</keyword>
<dbReference type="GO" id="GO:0030246">
    <property type="term" value="F:carbohydrate binding"/>
    <property type="evidence" value="ECO:0007669"/>
    <property type="project" value="InterPro"/>
</dbReference>
<evidence type="ECO:0000313" key="6">
    <source>
        <dbReference type="Proteomes" id="UP000094869"/>
    </source>
</evidence>
<accession>A0A1E3AC13</accession>
<proteinExistence type="predicted"/>
<dbReference type="InterPro" id="IPR011013">
    <property type="entry name" value="Gal_mutarotase_sf_dom"/>
</dbReference>
<evidence type="ECO:0000313" key="5">
    <source>
        <dbReference type="Proteomes" id="UP000094271"/>
    </source>
</evidence>
<dbReference type="Proteomes" id="UP000094869">
    <property type="component" value="Unassembled WGS sequence"/>
</dbReference>
<dbReference type="PATRIC" id="fig|1432052.4.peg.2471"/>
<evidence type="ECO:0000313" key="3">
    <source>
        <dbReference type="EMBL" id="ODR54790.1"/>
    </source>
</evidence>
<gene>
    <name evidence="2" type="ORF">BEI59_12185</name>
    <name evidence="1" type="ORF">BEI61_02210</name>
    <name evidence="3" type="ORF">BEI63_17880</name>
</gene>
<name>A0A1E3AC13_9FIRM</name>
<dbReference type="Pfam" id="PF01263">
    <property type="entry name" value="Aldose_epim"/>
    <property type="match status" value="1"/>
</dbReference>
<dbReference type="RefSeq" id="WP_069152304.1">
    <property type="nucleotide sequence ID" value="NZ_DBFYTW010000151.1"/>
</dbReference>
<dbReference type="GO" id="GO:0005975">
    <property type="term" value="P:carbohydrate metabolic process"/>
    <property type="evidence" value="ECO:0007669"/>
    <property type="project" value="InterPro"/>
</dbReference>
<organism evidence="1 4">
    <name type="scientific">Eisenbergiella tayi</name>
    <dbReference type="NCBI Taxonomy" id="1432052"/>
    <lineage>
        <taxon>Bacteria</taxon>
        <taxon>Bacillati</taxon>
        <taxon>Bacillota</taxon>
        <taxon>Clostridia</taxon>
        <taxon>Lachnospirales</taxon>
        <taxon>Lachnospiraceae</taxon>
        <taxon>Eisenbergiella</taxon>
    </lineage>
</organism>
<reference evidence="3 6" key="2">
    <citation type="submission" date="2016-08" db="EMBL/GenBank/DDBJ databases">
        <title>Characterization of Isolates of Eisenbergiella tayi Derived from Blood Cultures, Using Whole Genome Sequencing.</title>
        <authorList>
            <person name="Bernier A.-M."/>
            <person name="Burdz T."/>
            <person name="Wiebe D."/>
            <person name="Bernard K."/>
        </authorList>
    </citation>
    <scope>NUCLEOTIDE SEQUENCE [LARGE SCALE GENOMIC DNA]</scope>
    <source>
        <strain evidence="3 6">NML120146</strain>
    </source>
</reference>
<dbReference type="PANTHER" id="PTHR11122">
    <property type="entry name" value="APOSPORY-ASSOCIATED PROTEIN C-RELATED"/>
    <property type="match status" value="1"/>
</dbReference>
<evidence type="ECO:0000313" key="2">
    <source>
        <dbReference type="EMBL" id="ODR52249.1"/>
    </source>
</evidence>
<dbReference type="SUPFAM" id="SSF74650">
    <property type="entry name" value="Galactose mutarotase-like"/>
    <property type="match status" value="1"/>
</dbReference>
<dbReference type="PANTHER" id="PTHR11122:SF13">
    <property type="entry name" value="GLUCOSE-6-PHOSPHATE 1-EPIMERASE"/>
    <property type="match status" value="1"/>
</dbReference>
<dbReference type="EMBL" id="MCGH01000002">
    <property type="protein sequence ID" value="ODM06320.1"/>
    <property type="molecule type" value="Genomic_DNA"/>
</dbReference>
<protein>
    <submittedName>
        <fullName evidence="1">Aldose 1-epimerase</fullName>
    </submittedName>
    <submittedName>
        <fullName evidence="2">Mutarotase</fullName>
    </submittedName>
</protein>